<protein>
    <submittedName>
        <fullName evidence="2">Uncharacterized protein</fullName>
    </submittedName>
</protein>
<dbReference type="Proteomes" id="UP000054248">
    <property type="component" value="Unassembled WGS sequence"/>
</dbReference>
<keyword evidence="3" id="KW-1185">Reference proteome</keyword>
<evidence type="ECO:0000313" key="2">
    <source>
        <dbReference type="EMBL" id="KIO22428.1"/>
    </source>
</evidence>
<gene>
    <name evidence="2" type="ORF">M407DRAFT_62991</name>
</gene>
<dbReference type="OrthoDB" id="3203159at2759"/>
<feature type="compositionally biased region" description="Basic and acidic residues" evidence="1">
    <location>
        <begin position="84"/>
        <end position="102"/>
    </location>
</feature>
<reference evidence="3" key="2">
    <citation type="submission" date="2015-01" db="EMBL/GenBank/DDBJ databases">
        <title>Evolutionary Origins and Diversification of the Mycorrhizal Mutualists.</title>
        <authorList>
            <consortium name="DOE Joint Genome Institute"/>
            <consortium name="Mycorrhizal Genomics Consortium"/>
            <person name="Kohler A."/>
            <person name="Kuo A."/>
            <person name="Nagy L.G."/>
            <person name="Floudas D."/>
            <person name="Copeland A."/>
            <person name="Barry K.W."/>
            <person name="Cichocki N."/>
            <person name="Veneault-Fourrey C."/>
            <person name="LaButti K."/>
            <person name="Lindquist E.A."/>
            <person name="Lipzen A."/>
            <person name="Lundell T."/>
            <person name="Morin E."/>
            <person name="Murat C."/>
            <person name="Riley R."/>
            <person name="Ohm R."/>
            <person name="Sun H."/>
            <person name="Tunlid A."/>
            <person name="Henrissat B."/>
            <person name="Grigoriev I.V."/>
            <person name="Hibbett D.S."/>
            <person name="Martin F."/>
        </authorList>
    </citation>
    <scope>NUCLEOTIDE SEQUENCE [LARGE SCALE GENOMIC DNA]</scope>
    <source>
        <strain evidence="3">MUT 4182</strain>
    </source>
</reference>
<organism evidence="2 3">
    <name type="scientific">Tulasnella calospora MUT 4182</name>
    <dbReference type="NCBI Taxonomy" id="1051891"/>
    <lineage>
        <taxon>Eukaryota</taxon>
        <taxon>Fungi</taxon>
        <taxon>Dikarya</taxon>
        <taxon>Basidiomycota</taxon>
        <taxon>Agaricomycotina</taxon>
        <taxon>Agaricomycetes</taxon>
        <taxon>Cantharellales</taxon>
        <taxon>Tulasnellaceae</taxon>
        <taxon>Tulasnella</taxon>
    </lineage>
</organism>
<evidence type="ECO:0000313" key="3">
    <source>
        <dbReference type="Proteomes" id="UP000054248"/>
    </source>
</evidence>
<feature type="non-terminal residue" evidence="2">
    <location>
        <position position="150"/>
    </location>
</feature>
<sequence length="150" mass="16789">ELILAIMEGAPKYWHSVIDTSTLRLTVDLQDKIIYHEDALMYGPGSSADGTKQPLRGKITENSTKKDAHAHLIGFHKDLGKLPFPRDDHTLAKGKSPEDKGARPCRHCGSPKHWDNECKYARKGAKHIKANFASPLNEYVEAMSAYEEAY</sequence>
<name>A0A0C3KM56_9AGAM</name>
<reference evidence="2 3" key="1">
    <citation type="submission" date="2014-04" db="EMBL/GenBank/DDBJ databases">
        <authorList>
            <consortium name="DOE Joint Genome Institute"/>
            <person name="Kuo A."/>
            <person name="Girlanda M."/>
            <person name="Perotto S."/>
            <person name="Kohler A."/>
            <person name="Nagy L.G."/>
            <person name="Floudas D."/>
            <person name="Copeland A."/>
            <person name="Barry K.W."/>
            <person name="Cichocki N."/>
            <person name="Veneault-Fourrey C."/>
            <person name="LaButti K."/>
            <person name="Lindquist E.A."/>
            <person name="Lipzen A."/>
            <person name="Lundell T."/>
            <person name="Morin E."/>
            <person name="Murat C."/>
            <person name="Sun H."/>
            <person name="Tunlid A."/>
            <person name="Henrissat B."/>
            <person name="Grigoriev I.V."/>
            <person name="Hibbett D.S."/>
            <person name="Martin F."/>
            <person name="Nordberg H.P."/>
            <person name="Cantor M.N."/>
            <person name="Hua S.X."/>
        </authorList>
    </citation>
    <scope>NUCLEOTIDE SEQUENCE [LARGE SCALE GENOMIC DNA]</scope>
    <source>
        <strain evidence="2 3">MUT 4182</strain>
    </source>
</reference>
<dbReference type="AlphaFoldDB" id="A0A0C3KM56"/>
<feature type="non-terminal residue" evidence="2">
    <location>
        <position position="1"/>
    </location>
</feature>
<dbReference type="STRING" id="1051891.A0A0C3KM56"/>
<accession>A0A0C3KM56</accession>
<dbReference type="HOGENOM" id="CLU_120286_0_0_1"/>
<feature type="region of interest" description="Disordered" evidence="1">
    <location>
        <begin position="84"/>
        <end position="105"/>
    </location>
</feature>
<proteinExistence type="predicted"/>
<evidence type="ECO:0000256" key="1">
    <source>
        <dbReference type="SAM" id="MobiDB-lite"/>
    </source>
</evidence>
<dbReference type="EMBL" id="KN823109">
    <property type="protein sequence ID" value="KIO22428.1"/>
    <property type="molecule type" value="Genomic_DNA"/>
</dbReference>